<dbReference type="PANTHER" id="PTHR10799">
    <property type="entry name" value="SNF2/RAD54 HELICASE FAMILY"/>
    <property type="match status" value="1"/>
</dbReference>
<feature type="domain" description="Helicase C-terminal" evidence="2">
    <location>
        <begin position="8"/>
        <end position="56"/>
    </location>
</feature>
<reference evidence="3" key="2">
    <citation type="journal article" date="2011" name="Microb. Ecol.">
        <title>Taxonomic and Functional Metagenomic Profiling of the Microbial Community in the Anoxic Sediment of a Sub-saline Shallow Lake (Laguna de Carrizo, Central Spain).</title>
        <authorList>
            <person name="Ferrer M."/>
            <person name="Guazzaroni M.E."/>
            <person name="Richter M."/>
            <person name="Garcia-Salamanca A."/>
            <person name="Yarza P."/>
            <person name="Suarez-Suarez A."/>
            <person name="Solano J."/>
            <person name="Alcaide M."/>
            <person name="van Dillewijn P."/>
            <person name="Molina-Henares M.A."/>
            <person name="Lopez-Cortes N."/>
            <person name="Al-Ramahi Y."/>
            <person name="Guerrero C."/>
            <person name="Acosta A."/>
            <person name="de Eugenio L.I."/>
            <person name="Martinez V."/>
            <person name="Marques S."/>
            <person name="Rojo F."/>
            <person name="Santero E."/>
            <person name="Genilloud O."/>
            <person name="Perez-Perez J."/>
            <person name="Rossello-Mora R."/>
            <person name="Ramos J.L."/>
        </authorList>
    </citation>
    <scope>NUCLEOTIDE SEQUENCE</scope>
</reference>
<name>D9PMJ4_9ZZZZ</name>
<evidence type="ECO:0000256" key="1">
    <source>
        <dbReference type="ARBA" id="ARBA00022801"/>
    </source>
</evidence>
<dbReference type="InterPro" id="IPR027417">
    <property type="entry name" value="P-loop_NTPase"/>
</dbReference>
<dbReference type="EMBL" id="ADZX01000843">
    <property type="protein sequence ID" value="EFK95213.1"/>
    <property type="molecule type" value="Genomic_DNA"/>
</dbReference>
<dbReference type="InterPro" id="IPR001650">
    <property type="entry name" value="Helicase_C-like"/>
</dbReference>
<dbReference type="Pfam" id="PF00271">
    <property type="entry name" value="Helicase_C"/>
    <property type="match status" value="1"/>
</dbReference>
<comment type="caution">
    <text evidence="3">The sequence shown here is derived from an EMBL/GenBank/DDBJ whole genome shotgun (WGS) entry which is preliminary data.</text>
</comment>
<accession>D9PMJ4</accession>
<keyword evidence="1" id="KW-0378">Hydrolase</keyword>
<dbReference type="SUPFAM" id="SSF52540">
    <property type="entry name" value="P-loop containing nucleoside triphosphate hydrolases"/>
    <property type="match status" value="1"/>
</dbReference>
<evidence type="ECO:0000313" key="3">
    <source>
        <dbReference type="EMBL" id="EFK95213.1"/>
    </source>
</evidence>
<protein>
    <recommendedName>
        <fullName evidence="2">Helicase C-terminal domain-containing protein</fullName>
    </recommendedName>
</protein>
<dbReference type="Gene3D" id="3.40.50.300">
    <property type="entry name" value="P-loop containing nucleotide triphosphate hydrolases"/>
    <property type="match status" value="1"/>
</dbReference>
<reference evidence="3" key="1">
    <citation type="submission" date="2010-07" db="EMBL/GenBank/DDBJ databases">
        <authorList>
            <consortium name="CONSOLIDER consortium CSD2007-00005"/>
            <person name="Guazzaroni M.-E."/>
            <person name="Richter M."/>
            <person name="Garcia-Salamanca A."/>
            <person name="Yarza P."/>
            <person name="Ferrer M."/>
        </authorList>
    </citation>
    <scope>NUCLEOTIDE SEQUENCE</scope>
</reference>
<sequence>MNQKINLFNNLIDELLSEDRKVLVFSQFTSMLNILENELKEKKISYSRLDGSTKKDKM</sequence>
<evidence type="ECO:0000259" key="2">
    <source>
        <dbReference type="Pfam" id="PF00271"/>
    </source>
</evidence>
<organism evidence="3">
    <name type="scientific">sediment metagenome</name>
    <dbReference type="NCBI Taxonomy" id="749907"/>
    <lineage>
        <taxon>unclassified sequences</taxon>
        <taxon>metagenomes</taxon>
        <taxon>ecological metagenomes</taxon>
    </lineage>
</organism>
<dbReference type="InterPro" id="IPR049730">
    <property type="entry name" value="SNF2/RAD54-like_C"/>
</dbReference>
<dbReference type="GO" id="GO:0016787">
    <property type="term" value="F:hydrolase activity"/>
    <property type="evidence" value="ECO:0007669"/>
    <property type="project" value="UniProtKB-KW"/>
</dbReference>
<gene>
    <name evidence="3" type="ORF">LDC_2772</name>
</gene>
<dbReference type="CDD" id="cd18793">
    <property type="entry name" value="SF2_C_SNF"/>
    <property type="match status" value="1"/>
</dbReference>
<proteinExistence type="predicted"/>
<dbReference type="AlphaFoldDB" id="D9PMJ4"/>